<proteinExistence type="predicted"/>
<evidence type="ECO:0000313" key="1">
    <source>
        <dbReference type="EMBL" id="KAG7089230.1"/>
    </source>
</evidence>
<accession>A0A9P7RTS0</accession>
<keyword evidence="2" id="KW-1185">Reference proteome</keyword>
<reference evidence="1" key="1">
    <citation type="journal article" date="2021" name="Genome Biol. Evol.">
        <title>The assembled and annotated genome of the fairy-ring fungus Marasmius oreades.</title>
        <authorList>
            <person name="Hiltunen M."/>
            <person name="Ament-Velasquez S.L."/>
            <person name="Johannesson H."/>
        </authorList>
    </citation>
    <scope>NUCLEOTIDE SEQUENCE</scope>
    <source>
        <strain evidence="1">03SP1</strain>
    </source>
</reference>
<dbReference type="Proteomes" id="UP001049176">
    <property type="component" value="Chromosome 7"/>
</dbReference>
<organism evidence="1 2">
    <name type="scientific">Marasmius oreades</name>
    <name type="common">fairy-ring Marasmius</name>
    <dbReference type="NCBI Taxonomy" id="181124"/>
    <lineage>
        <taxon>Eukaryota</taxon>
        <taxon>Fungi</taxon>
        <taxon>Dikarya</taxon>
        <taxon>Basidiomycota</taxon>
        <taxon>Agaricomycotina</taxon>
        <taxon>Agaricomycetes</taxon>
        <taxon>Agaricomycetidae</taxon>
        <taxon>Agaricales</taxon>
        <taxon>Marasmiineae</taxon>
        <taxon>Marasmiaceae</taxon>
        <taxon>Marasmius</taxon>
    </lineage>
</organism>
<dbReference type="GeneID" id="66080005"/>
<sequence>MLFSRMHNIFLGRPISLKRNLTQRKMWRTWRTTKKWQFCDGHLVQDGWRWHVHFVVMVEGVHISSFRSKKTFLSACCNFLTASSALFSESAMICSTLLSSFSLRTHCSSRRAENLSAISSTNLAHS</sequence>
<dbReference type="KEGG" id="more:E1B28_010930"/>
<dbReference type="AlphaFoldDB" id="A0A9P7RTS0"/>
<comment type="caution">
    <text evidence="1">The sequence shown here is derived from an EMBL/GenBank/DDBJ whole genome shotgun (WGS) entry which is preliminary data.</text>
</comment>
<dbReference type="OrthoDB" id="3233403at2759"/>
<protein>
    <submittedName>
        <fullName evidence="1">Uncharacterized protein</fullName>
    </submittedName>
</protein>
<name>A0A9P7RTS0_9AGAR</name>
<dbReference type="RefSeq" id="XP_043005700.1">
    <property type="nucleotide sequence ID" value="XM_043160784.1"/>
</dbReference>
<evidence type="ECO:0000313" key="2">
    <source>
        <dbReference type="Proteomes" id="UP001049176"/>
    </source>
</evidence>
<dbReference type="EMBL" id="CM032187">
    <property type="protein sequence ID" value="KAG7089230.1"/>
    <property type="molecule type" value="Genomic_DNA"/>
</dbReference>
<gene>
    <name evidence="1" type="ORF">E1B28_010930</name>
</gene>